<evidence type="ECO:0000256" key="2">
    <source>
        <dbReference type="ARBA" id="ARBA00022448"/>
    </source>
</evidence>
<evidence type="ECO:0000313" key="13">
    <source>
        <dbReference type="Proteomes" id="UP000828390"/>
    </source>
</evidence>
<gene>
    <name evidence="12" type="ORF">DPMN_095407</name>
</gene>
<dbReference type="Proteomes" id="UP000828390">
    <property type="component" value="Unassembled WGS sequence"/>
</dbReference>
<reference evidence="12" key="1">
    <citation type="journal article" date="2019" name="bioRxiv">
        <title>The Genome of the Zebra Mussel, Dreissena polymorpha: A Resource for Invasive Species Research.</title>
        <authorList>
            <person name="McCartney M.A."/>
            <person name="Auch B."/>
            <person name="Kono T."/>
            <person name="Mallez S."/>
            <person name="Zhang Y."/>
            <person name="Obille A."/>
            <person name="Becker A."/>
            <person name="Abrahante J.E."/>
            <person name="Garbe J."/>
            <person name="Badalamenti J.P."/>
            <person name="Herman A."/>
            <person name="Mangelson H."/>
            <person name="Liachko I."/>
            <person name="Sullivan S."/>
            <person name="Sone E.D."/>
            <person name="Koren S."/>
            <person name="Silverstein K.A.T."/>
            <person name="Beckman K.B."/>
            <person name="Gohl D.M."/>
        </authorList>
    </citation>
    <scope>NUCLEOTIDE SEQUENCE</scope>
    <source>
        <strain evidence="12">Duluth1</strain>
        <tissue evidence="12">Whole animal</tissue>
    </source>
</reference>
<keyword evidence="4 11" id="KW-0812">Transmembrane</keyword>
<evidence type="ECO:0000313" key="12">
    <source>
        <dbReference type="EMBL" id="KAH3852886.1"/>
    </source>
</evidence>
<sequence>MKTCQLPEHVHYQIDNLPKPHGNCDWKELRHTDYYTSDECYLDCLMTLAEDRCGCRDVYMPRVNGQIKQAFDFSSLACASNVPANILFNV</sequence>
<keyword evidence="8" id="KW-0472">Membrane</keyword>
<keyword evidence="10 11" id="KW-0407">Ion channel</keyword>
<proteinExistence type="inferred from homology"/>
<name>A0A9D4R2P9_DREPO</name>
<dbReference type="Gene3D" id="1.10.287.820">
    <property type="entry name" value="Acid-sensing ion channel domain"/>
    <property type="match status" value="1"/>
</dbReference>
<keyword evidence="3 11" id="KW-0894">Sodium channel</keyword>
<protein>
    <submittedName>
        <fullName evidence="12">Uncharacterized protein</fullName>
    </submittedName>
</protein>
<evidence type="ECO:0000256" key="4">
    <source>
        <dbReference type="ARBA" id="ARBA00022692"/>
    </source>
</evidence>
<keyword evidence="5" id="KW-1133">Transmembrane helix</keyword>
<evidence type="ECO:0000256" key="8">
    <source>
        <dbReference type="ARBA" id="ARBA00023136"/>
    </source>
</evidence>
<evidence type="ECO:0000256" key="6">
    <source>
        <dbReference type="ARBA" id="ARBA00023053"/>
    </source>
</evidence>
<accession>A0A9D4R2P9</accession>
<comment type="caution">
    <text evidence="12">The sequence shown here is derived from an EMBL/GenBank/DDBJ whole genome shotgun (WGS) entry which is preliminary data.</text>
</comment>
<evidence type="ECO:0000256" key="10">
    <source>
        <dbReference type="ARBA" id="ARBA00023303"/>
    </source>
</evidence>
<dbReference type="InterPro" id="IPR001873">
    <property type="entry name" value="ENaC"/>
</dbReference>
<organism evidence="12 13">
    <name type="scientific">Dreissena polymorpha</name>
    <name type="common">Zebra mussel</name>
    <name type="synonym">Mytilus polymorpha</name>
    <dbReference type="NCBI Taxonomy" id="45954"/>
    <lineage>
        <taxon>Eukaryota</taxon>
        <taxon>Metazoa</taxon>
        <taxon>Spiralia</taxon>
        <taxon>Lophotrochozoa</taxon>
        <taxon>Mollusca</taxon>
        <taxon>Bivalvia</taxon>
        <taxon>Autobranchia</taxon>
        <taxon>Heteroconchia</taxon>
        <taxon>Euheterodonta</taxon>
        <taxon>Imparidentia</taxon>
        <taxon>Neoheterodontei</taxon>
        <taxon>Myida</taxon>
        <taxon>Dreissenoidea</taxon>
        <taxon>Dreissenidae</taxon>
        <taxon>Dreissena</taxon>
    </lineage>
</organism>
<evidence type="ECO:0000256" key="9">
    <source>
        <dbReference type="ARBA" id="ARBA00023201"/>
    </source>
</evidence>
<evidence type="ECO:0000256" key="7">
    <source>
        <dbReference type="ARBA" id="ARBA00023065"/>
    </source>
</evidence>
<evidence type="ECO:0000256" key="1">
    <source>
        <dbReference type="ARBA" id="ARBA00004141"/>
    </source>
</evidence>
<evidence type="ECO:0000256" key="11">
    <source>
        <dbReference type="RuleBase" id="RU000679"/>
    </source>
</evidence>
<evidence type="ECO:0000256" key="3">
    <source>
        <dbReference type="ARBA" id="ARBA00022461"/>
    </source>
</evidence>
<dbReference type="GO" id="GO:0016020">
    <property type="term" value="C:membrane"/>
    <property type="evidence" value="ECO:0007669"/>
    <property type="project" value="UniProtKB-SubCell"/>
</dbReference>
<dbReference type="Pfam" id="PF00858">
    <property type="entry name" value="ASC"/>
    <property type="match status" value="1"/>
</dbReference>
<dbReference type="AlphaFoldDB" id="A0A9D4R2P9"/>
<reference evidence="12" key="2">
    <citation type="submission" date="2020-11" db="EMBL/GenBank/DDBJ databases">
        <authorList>
            <person name="McCartney M.A."/>
            <person name="Auch B."/>
            <person name="Kono T."/>
            <person name="Mallez S."/>
            <person name="Becker A."/>
            <person name="Gohl D.M."/>
            <person name="Silverstein K.A.T."/>
            <person name="Koren S."/>
            <person name="Bechman K.B."/>
            <person name="Herman A."/>
            <person name="Abrahante J.E."/>
            <person name="Garbe J."/>
        </authorList>
    </citation>
    <scope>NUCLEOTIDE SEQUENCE</scope>
    <source>
        <strain evidence="12">Duluth1</strain>
        <tissue evidence="12">Whole animal</tissue>
    </source>
</reference>
<keyword evidence="6" id="KW-0915">Sodium</keyword>
<dbReference type="EMBL" id="JAIWYP010000003">
    <property type="protein sequence ID" value="KAH3852886.1"/>
    <property type="molecule type" value="Genomic_DNA"/>
</dbReference>
<keyword evidence="2 11" id="KW-0813">Transport</keyword>
<keyword evidence="7 11" id="KW-0406">Ion transport</keyword>
<comment type="subcellular location">
    <subcellularLocation>
        <location evidence="1">Membrane</location>
        <topology evidence="1">Multi-pass membrane protein</topology>
    </subcellularLocation>
</comment>
<keyword evidence="9 11" id="KW-0739">Sodium transport</keyword>
<comment type="similarity">
    <text evidence="11">Belongs to the amiloride-sensitive sodium channel (TC 1.A.6) family.</text>
</comment>
<evidence type="ECO:0000256" key="5">
    <source>
        <dbReference type="ARBA" id="ARBA00022989"/>
    </source>
</evidence>
<keyword evidence="13" id="KW-1185">Reference proteome</keyword>
<dbReference type="GO" id="GO:0005272">
    <property type="term" value="F:sodium channel activity"/>
    <property type="evidence" value="ECO:0007669"/>
    <property type="project" value="UniProtKB-KW"/>
</dbReference>